<evidence type="ECO:0000313" key="2">
    <source>
        <dbReference type="EMBL" id="CAE7396345.1"/>
    </source>
</evidence>
<keyword evidence="1" id="KW-0732">Signal</keyword>
<feature type="signal peptide" evidence="1">
    <location>
        <begin position="1"/>
        <end position="17"/>
    </location>
</feature>
<dbReference type="AlphaFoldDB" id="A0A812QNT0"/>
<dbReference type="OrthoDB" id="437518at2759"/>
<sequence length="519" mass="57929">MWKALLTLGSLLAFGRAEEDGSCMLQAQQAQHMESLKERQEAKREMALEKARFKHALHTKSWNQQFCKGPTTELNFDSFTHGTEIKPSSVKFVSIKATRRATAPQPGVPKPCPGPLLVLDTREDYRSVDKDLQRCKDCRIVVWSKDGNRRKVNDCGEHPGVQVDFRFKRLQDLEEIELWDLEEPTFVELYGPKNKLLKNISAPDGPSQDGNPAILQLETKGVREIKVYLGGSGGIRRLTACGGGSVFGDPHIYTVDGEKFDLYENGTYTVFRYSGQKLAHKSNHKKAKAGVDWQLYSHYGGPLWTAQGLLLVDQSMGQFRQALELTSKDCQWRSKTGDGQWQKVTRKGSLFLEEAQDYATSFEYVNEKKITLRMAGERGTKDTMVLNAVCKPSGINLRVTMPDMAETRYLEGQVQAGNGRTHKKFQINRDWAKLGGSADSADFLQNLESQLGQQAFLLKPCADAARAKAEKACITHLGKEMRNEEGVDAQIFDDCVSDVCRGGEEFAESAAELLASLAS</sequence>
<keyword evidence="3" id="KW-1185">Reference proteome</keyword>
<protein>
    <submittedName>
        <fullName evidence="2">ANKRD50 protein</fullName>
    </submittedName>
</protein>
<reference evidence="2" key="1">
    <citation type="submission" date="2021-02" db="EMBL/GenBank/DDBJ databases">
        <authorList>
            <person name="Dougan E. K."/>
            <person name="Rhodes N."/>
            <person name="Thang M."/>
            <person name="Chan C."/>
        </authorList>
    </citation>
    <scope>NUCLEOTIDE SEQUENCE</scope>
</reference>
<name>A0A812QNT0_9DINO</name>
<feature type="chain" id="PRO_5032931356" evidence="1">
    <location>
        <begin position="18"/>
        <end position="519"/>
    </location>
</feature>
<organism evidence="2 3">
    <name type="scientific">Symbiodinium natans</name>
    <dbReference type="NCBI Taxonomy" id="878477"/>
    <lineage>
        <taxon>Eukaryota</taxon>
        <taxon>Sar</taxon>
        <taxon>Alveolata</taxon>
        <taxon>Dinophyceae</taxon>
        <taxon>Suessiales</taxon>
        <taxon>Symbiodiniaceae</taxon>
        <taxon>Symbiodinium</taxon>
    </lineage>
</organism>
<gene>
    <name evidence="2" type="primary">ANKRD50</name>
    <name evidence="2" type="ORF">SNAT2548_LOCUS21587</name>
</gene>
<evidence type="ECO:0000256" key="1">
    <source>
        <dbReference type="SAM" id="SignalP"/>
    </source>
</evidence>
<accession>A0A812QNT0</accession>
<dbReference type="Proteomes" id="UP000604046">
    <property type="component" value="Unassembled WGS sequence"/>
</dbReference>
<evidence type="ECO:0000313" key="3">
    <source>
        <dbReference type="Proteomes" id="UP000604046"/>
    </source>
</evidence>
<proteinExistence type="predicted"/>
<comment type="caution">
    <text evidence="2">The sequence shown here is derived from an EMBL/GenBank/DDBJ whole genome shotgun (WGS) entry which is preliminary data.</text>
</comment>
<dbReference type="EMBL" id="CAJNDS010002257">
    <property type="protein sequence ID" value="CAE7396345.1"/>
    <property type="molecule type" value="Genomic_DNA"/>
</dbReference>